<dbReference type="AlphaFoldDB" id="A0A835NV39"/>
<protein>
    <submittedName>
        <fullName evidence="3">Uncharacterized protein</fullName>
    </submittedName>
</protein>
<feature type="region of interest" description="Disordered" evidence="2">
    <location>
        <begin position="1"/>
        <end position="43"/>
    </location>
</feature>
<evidence type="ECO:0000313" key="4">
    <source>
        <dbReference type="EMBL" id="KAI1234751.1"/>
    </source>
</evidence>
<dbReference type="Proteomes" id="UP000618051">
    <property type="component" value="Unassembled WGS sequence"/>
</dbReference>
<dbReference type="EMBL" id="JADDUC010000046">
    <property type="protein sequence ID" value="KAG0121704.1"/>
    <property type="molecule type" value="Genomic_DNA"/>
</dbReference>
<keyword evidence="5" id="KW-1185">Reference proteome</keyword>
<organism evidence="3">
    <name type="scientific">Lamprotornis superbus</name>
    <dbReference type="NCBI Taxonomy" id="245042"/>
    <lineage>
        <taxon>Eukaryota</taxon>
        <taxon>Metazoa</taxon>
        <taxon>Chordata</taxon>
        <taxon>Craniata</taxon>
        <taxon>Vertebrata</taxon>
        <taxon>Euteleostomi</taxon>
        <taxon>Archelosauria</taxon>
        <taxon>Archosauria</taxon>
        <taxon>Dinosauria</taxon>
        <taxon>Saurischia</taxon>
        <taxon>Theropoda</taxon>
        <taxon>Coelurosauria</taxon>
        <taxon>Aves</taxon>
        <taxon>Neognathae</taxon>
        <taxon>Neoaves</taxon>
        <taxon>Telluraves</taxon>
        <taxon>Australaves</taxon>
        <taxon>Passeriformes</taxon>
        <taxon>Sturnidae</taxon>
        <taxon>Lamprotornis</taxon>
    </lineage>
</organism>
<dbReference type="OrthoDB" id="9398177at2759"/>
<feature type="non-terminal residue" evidence="3">
    <location>
        <position position="163"/>
    </location>
</feature>
<feature type="coiled-coil region" evidence="1">
    <location>
        <begin position="118"/>
        <end position="159"/>
    </location>
</feature>
<comment type="caution">
    <text evidence="3">The sequence shown here is derived from an EMBL/GenBank/DDBJ whole genome shotgun (WGS) entry which is preliminary data.</text>
</comment>
<evidence type="ECO:0000313" key="5">
    <source>
        <dbReference type="Proteomes" id="UP000618051"/>
    </source>
</evidence>
<proteinExistence type="predicted"/>
<reference evidence="3" key="1">
    <citation type="submission" date="2020-10" db="EMBL/GenBank/DDBJ databases">
        <title>Feather gene expression reveals the developmental basis of iridescence in African starlings.</title>
        <authorList>
            <person name="Rubenstein D.R."/>
        </authorList>
    </citation>
    <scope>NUCLEOTIDE SEQUENCE</scope>
    <source>
        <strain evidence="3">SS15</strain>
        <tissue evidence="3">Liver</tissue>
    </source>
</reference>
<reference evidence="4" key="3">
    <citation type="submission" date="2022-01" db="EMBL/GenBank/DDBJ databases">
        <authorList>
            <person name="Rubenstein D.R."/>
        </authorList>
    </citation>
    <scope>NUCLEOTIDE SEQUENCE</scope>
    <source>
        <strain evidence="4">SS15</strain>
        <tissue evidence="4">Liver</tissue>
    </source>
</reference>
<accession>A0A835NV39</accession>
<evidence type="ECO:0000256" key="1">
    <source>
        <dbReference type="SAM" id="Coils"/>
    </source>
</evidence>
<evidence type="ECO:0000313" key="3">
    <source>
        <dbReference type="EMBL" id="KAG0121704.1"/>
    </source>
</evidence>
<sequence length="163" mass="17281">MKTAAKAGSRKQPSSRLSAAIPTVPSLSSLRPPGKGVPSSKRFCLNKGSTTQELVCNKTQELQENGESKESLVAARIVLGAGKTDQTWVYGESSLSSELAPGLTSGCEDAVPAEQSVGDQLSQELERVKKELEQVKGELADKTAQCEAYEQTISSLQAQLKAT</sequence>
<evidence type="ECO:0000256" key="2">
    <source>
        <dbReference type="SAM" id="MobiDB-lite"/>
    </source>
</evidence>
<dbReference type="EMBL" id="JADDUC020000014">
    <property type="protein sequence ID" value="KAI1234751.1"/>
    <property type="molecule type" value="Genomic_DNA"/>
</dbReference>
<name>A0A835NV39_9PASS</name>
<keyword evidence="1" id="KW-0175">Coiled coil</keyword>
<gene>
    <name evidence="4" type="ORF">IHE44_0003128</name>
    <name evidence="3" type="ORF">IHE44_010658</name>
</gene>
<reference evidence="4 5" key="2">
    <citation type="journal article" date="2021" name="J. Hered.">
        <title>Feather Gene Expression Elucidates the Developmental Basis of Plumage Iridescence in African Starlings.</title>
        <authorList>
            <person name="Rubenstein D.R."/>
            <person name="Corvelo A."/>
            <person name="MacManes M.D."/>
            <person name="Maia R."/>
            <person name="Narzisi G."/>
            <person name="Rousaki A."/>
            <person name="Vandenabeele P."/>
            <person name="Shawkey M.D."/>
            <person name="Solomon J."/>
        </authorList>
    </citation>
    <scope>NUCLEOTIDE SEQUENCE [LARGE SCALE GENOMIC DNA]</scope>
    <source>
        <strain evidence="4">SS15</strain>
    </source>
</reference>